<dbReference type="EMBL" id="KF900315">
    <property type="protein sequence ID" value="AIE90642.1"/>
    <property type="molecule type" value="Genomic_DNA"/>
</dbReference>
<evidence type="ECO:0000313" key="1">
    <source>
        <dbReference type="EMBL" id="AIE90642.1"/>
    </source>
</evidence>
<accession>A0A075FLN2</accession>
<reference evidence="1" key="1">
    <citation type="journal article" date="2014" name="Genome Biol. Evol.">
        <title>Pangenome evidence for extensive interdomain horizontal transfer affecting lineage core and shell genes in uncultured planktonic thaumarchaeota and euryarchaeota.</title>
        <authorList>
            <person name="Deschamps P."/>
            <person name="Zivanovic Y."/>
            <person name="Moreira D."/>
            <person name="Rodriguez-Valera F."/>
            <person name="Lopez-Garcia P."/>
        </authorList>
    </citation>
    <scope>NUCLEOTIDE SEQUENCE</scope>
</reference>
<proteinExistence type="predicted"/>
<sequence length="404" mass="44687">MAEVEPDSDAPPGFDAVMFAGIGMVARMLEPQELTEPADWAALVENLESWGEVPEPNSILSISATPTDRGLTVELSAGSEWSAEFLPWGSDGRLRARAKSAPEGSRVPSGGYSWEGTDLIVVRPKETPHGDSAIDVASAIEVDDMEAARDELRKVGEVLGHYHTRAMLARTTPPDPSRWNARTEWLEQTLHSTFLWRVKYSKNQPCTLSLGDVRLSDVSDDSLRIGRPRLADALRTHTCEFPAMRDLASLVHDLSRIHHSSTTTLELTPLRLALIEGWKSTAPTEWASDEAFYSHSGGMAIWEYEQCLLDVLEATSNQSGAPEPAVTTLAYVKPYQKRMFSNRTFGALSVMAAFFGIVSLYNTFPPSMVEIPIPLGCIALSYWLHRVYKRMSPPPERPFTQLGI</sequence>
<dbReference type="AlphaFoldDB" id="A0A075FLN2"/>
<name>A0A075FLN2_9EURY</name>
<organism evidence="1">
    <name type="scientific">uncultured marine group II/III euryarchaeote AD1000_04_H03</name>
    <dbReference type="NCBI Taxonomy" id="1457707"/>
    <lineage>
        <taxon>Archaea</taxon>
        <taxon>Methanobacteriati</taxon>
        <taxon>Methanobacteriota</taxon>
        <taxon>environmental samples</taxon>
    </lineage>
</organism>
<protein>
    <submittedName>
        <fullName evidence="1">Uncharacterized protein</fullName>
    </submittedName>
</protein>